<protein>
    <recommendedName>
        <fullName evidence="17">Platelet glycoprotein IX</fullName>
    </recommendedName>
</protein>
<keyword evidence="7 12" id="KW-1133">Transmembrane helix</keyword>
<evidence type="ECO:0000256" key="3">
    <source>
        <dbReference type="ARBA" id="ARBA00022692"/>
    </source>
</evidence>
<evidence type="ECO:0000259" key="14">
    <source>
        <dbReference type="SMART" id="SM00082"/>
    </source>
</evidence>
<keyword evidence="16" id="KW-1185">Reference proteome</keyword>
<evidence type="ECO:0000259" key="13">
    <source>
        <dbReference type="SMART" id="SM00013"/>
    </source>
</evidence>
<evidence type="ECO:0000256" key="5">
    <source>
        <dbReference type="ARBA" id="ARBA00022729"/>
    </source>
</evidence>
<name>A0A9D3NHX7_9TELE</name>
<keyword evidence="4" id="KW-0356">Hemostasis</keyword>
<evidence type="ECO:0000256" key="12">
    <source>
        <dbReference type="SAM" id="Phobius"/>
    </source>
</evidence>
<organism evidence="15 16">
    <name type="scientific">Hemibagrus wyckioides</name>
    <dbReference type="NCBI Taxonomy" id="337641"/>
    <lineage>
        <taxon>Eukaryota</taxon>
        <taxon>Metazoa</taxon>
        <taxon>Chordata</taxon>
        <taxon>Craniata</taxon>
        <taxon>Vertebrata</taxon>
        <taxon>Euteleostomi</taxon>
        <taxon>Actinopterygii</taxon>
        <taxon>Neopterygii</taxon>
        <taxon>Teleostei</taxon>
        <taxon>Ostariophysi</taxon>
        <taxon>Siluriformes</taxon>
        <taxon>Bagridae</taxon>
        <taxon>Hemibagrus</taxon>
    </lineage>
</organism>
<dbReference type="OrthoDB" id="72369at2759"/>
<keyword evidence="3 12" id="KW-0812">Transmembrane</keyword>
<dbReference type="GO" id="GO:0016020">
    <property type="term" value="C:membrane"/>
    <property type="evidence" value="ECO:0007669"/>
    <property type="project" value="UniProtKB-SubCell"/>
</dbReference>
<keyword evidence="5" id="KW-0732">Signal</keyword>
<dbReference type="SMART" id="SM00082">
    <property type="entry name" value="LRRCT"/>
    <property type="match status" value="1"/>
</dbReference>
<dbReference type="InterPro" id="IPR032675">
    <property type="entry name" value="LRR_dom_sf"/>
</dbReference>
<dbReference type="InterPro" id="IPR052313">
    <property type="entry name" value="GPIb-IX-V_Complex"/>
</dbReference>
<dbReference type="PANTHER" id="PTHR22650:SF6">
    <property type="entry name" value="PLATELET GLYCOPROTEIN IX"/>
    <property type="match status" value="1"/>
</dbReference>
<evidence type="ECO:0000256" key="4">
    <source>
        <dbReference type="ARBA" id="ARBA00022696"/>
    </source>
</evidence>
<feature type="domain" description="LRRCT" evidence="14">
    <location>
        <begin position="145"/>
        <end position="196"/>
    </location>
</feature>
<dbReference type="GO" id="GO:0007155">
    <property type="term" value="P:cell adhesion"/>
    <property type="evidence" value="ECO:0007669"/>
    <property type="project" value="UniProtKB-KW"/>
</dbReference>
<keyword evidence="10" id="KW-1015">Disulfide bond</keyword>
<feature type="region of interest" description="Disordered" evidence="11">
    <location>
        <begin position="1"/>
        <end position="53"/>
    </location>
</feature>
<dbReference type="SMART" id="SM00013">
    <property type="entry name" value="LRRNT"/>
    <property type="match status" value="1"/>
</dbReference>
<dbReference type="InterPro" id="IPR000372">
    <property type="entry name" value="LRRNT"/>
</dbReference>
<evidence type="ECO:0000256" key="9">
    <source>
        <dbReference type="ARBA" id="ARBA00023136"/>
    </source>
</evidence>
<evidence type="ECO:0000313" key="16">
    <source>
        <dbReference type="Proteomes" id="UP000824219"/>
    </source>
</evidence>
<dbReference type="PANTHER" id="PTHR22650">
    <property type="entry name" value="GLYCOPROTEIN IB BETA"/>
    <property type="match status" value="1"/>
</dbReference>
<evidence type="ECO:0000256" key="1">
    <source>
        <dbReference type="ARBA" id="ARBA00004479"/>
    </source>
</evidence>
<dbReference type="Proteomes" id="UP000824219">
    <property type="component" value="Linkage Group LG15"/>
</dbReference>
<proteinExistence type="predicted"/>
<dbReference type="EMBL" id="JAHKSW010000015">
    <property type="protein sequence ID" value="KAG7323846.1"/>
    <property type="molecule type" value="Genomic_DNA"/>
</dbReference>
<comment type="subcellular location">
    <subcellularLocation>
        <location evidence="1">Membrane</location>
        <topology evidence="1">Single-pass type I membrane protein</topology>
    </subcellularLocation>
</comment>
<keyword evidence="9 12" id="KW-0472">Membrane</keyword>
<reference evidence="15 16" key="1">
    <citation type="submission" date="2021-06" db="EMBL/GenBank/DDBJ databases">
        <title>Chromosome-level genome assembly of the red-tail catfish (Hemibagrus wyckioides).</title>
        <authorList>
            <person name="Shao F."/>
        </authorList>
    </citation>
    <scope>NUCLEOTIDE SEQUENCE [LARGE SCALE GENOMIC DNA]</scope>
    <source>
        <strain evidence="15">EC202008001</strain>
        <tissue evidence="15">Blood</tissue>
    </source>
</reference>
<evidence type="ECO:0000256" key="6">
    <source>
        <dbReference type="ARBA" id="ARBA00022889"/>
    </source>
</evidence>
<keyword evidence="8" id="KW-0094">Blood coagulation</keyword>
<keyword evidence="6" id="KW-0130">Cell adhesion</keyword>
<feature type="transmembrane region" description="Helical" evidence="12">
    <location>
        <begin position="203"/>
        <end position="227"/>
    </location>
</feature>
<evidence type="ECO:0000313" key="15">
    <source>
        <dbReference type="EMBL" id="KAG7323846.1"/>
    </source>
</evidence>
<comment type="caution">
    <text evidence="15">The sequence shown here is derived from an EMBL/GenBank/DDBJ whole genome shotgun (WGS) entry which is preliminary data.</text>
</comment>
<evidence type="ECO:0000256" key="10">
    <source>
        <dbReference type="ARBA" id="ARBA00023157"/>
    </source>
</evidence>
<dbReference type="GO" id="GO:0007596">
    <property type="term" value="P:blood coagulation"/>
    <property type="evidence" value="ECO:0007669"/>
    <property type="project" value="UniProtKB-KW"/>
</dbReference>
<dbReference type="AlphaFoldDB" id="A0A9D3NHX7"/>
<accession>A0A9D3NHX7</accession>
<evidence type="ECO:0008006" key="17">
    <source>
        <dbReference type="Google" id="ProtNLM"/>
    </source>
</evidence>
<keyword evidence="2" id="KW-0433">Leucine-rich repeat</keyword>
<dbReference type="SUPFAM" id="SSF52058">
    <property type="entry name" value="L domain-like"/>
    <property type="match status" value="1"/>
</dbReference>
<evidence type="ECO:0000256" key="2">
    <source>
        <dbReference type="ARBA" id="ARBA00022614"/>
    </source>
</evidence>
<dbReference type="InterPro" id="IPR000483">
    <property type="entry name" value="Cys-rich_flank_reg_C"/>
</dbReference>
<feature type="domain" description="LRRNT" evidence="13">
    <location>
        <begin position="83"/>
        <end position="115"/>
    </location>
</feature>
<sequence>MGGEGGRKQEKEGGREMERGRRREEEGGRRRGGEREMGEGRPSGHSEHGLERTAALPRVRVPRMISGLSIAVILLLVRDIWSSCSCSTSPSSGVSVNCSSQGLNTIPDFPSDTTELYLQHNILLTVPPGFFDSFLMLRVVDLSENPFHCGCNIRYLRAWLLKNREVNTVPPRCSTPSSRAHRAITGLSETEFLSCVRKRCFTAGYNLALALLLCGVLGLLLWSLLLAKGLSFTLGIGEKHGGLRAESLRSLKPKHRAKVKNVTQWSEDLETPLLDMDILPQIIDTLHKHHNIKIKET</sequence>
<evidence type="ECO:0000256" key="7">
    <source>
        <dbReference type="ARBA" id="ARBA00022989"/>
    </source>
</evidence>
<evidence type="ECO:0000256" key="8">
    <source>
        <dbReference type="ARBA" id="ARBA00023084"/>
    </source>
</evidence>
<gene>
    <name evidence="15" type="ORF">KOW79_013548</name>
</gene>
<feature type="compositionally biased region" description="Basic and acidic residues" evidence="11">
    <location>
        <begin position="1"/>
        <end position="51"/>
    </location>
</feature>
<evidence type="ECO:0000256" key="11">
    <source>
        <dbReference type="SAM" id="MobiDB-lite"/>
    </source>
</evidence>
<dbReference type="Gene3D" id="3.80.10.10">
    <property type="entry name" value="Ribonuclease Inhibitor"/>
    <property type="match status" value="1"/>
</dbReference>